<accession>A0A6H1PYV7</accession>
<evidence type="ECO:0000259" key="1">
    <source>
        <dbReference type="Pfam" id="PF04986"/>
    </source>
</evidence>
<protein>
    <submittedName>
        <fullName evidence="2">IS91 family transposase ISVsa3</fullName>
    </submittedName>
</protein>
<proteinExistence type="predicted"/>
<dbReference type="Pfam" id="PF04986">
    <property type="entry name" value="Y2_Tnp"/>
    <property type="match status" value="1"/>
</dbReference>
<dbReference type="InterPro" id="IPR007069">
    <property type="entry name" value="Transposase_32"/>
</dbReference>
<sequence>MTPLLGHSITYRIAVGSQAGRKVFTLQTLPTSGDPFGDGIGKVAGSSLHAGVAARADERKKLERLCRYISRPAVSEKRLSLTRGGNVRYQLKTPYRDGTTHVIFEPLDFIARLAALVPKPRVNLTRFHGVFAPNSRHRALVTPAKRGRGNKVRVADEPATPAQRRASMTWAQRLKRVFNIDIETCSGCGGAMKVIACIEDPIVIKQILDHLKHKAETSGTRALPESRAPPAELLLGLFD</sequence>
<dbReference type="GO" id="GO:0004803">
    <property type="term" value="F:transposase activity"/>
    <property type="evidence" value="ECO:0007669"/>
    <property type="project" value="InterPro"/>
</dbReference>
<feature type="domain" description="Transposase IS801/IS1294" evidence="1">
    <location>
        <begin position="50"/>
        <end position="135"/>
    </location>
</feature>
<keyword evidence="2" id="KW-0614">Plasmid</keyword>
<dbReference type="EMBL" id="MT219824">
    <property type="protein sequence ID" value="QIZ19333.1"/>
    <property type="molecule type" value="Genomic_DNA"/>
</dbReference>
<reference evidence="2" key="1">
    <citation type="submission" date="2020-03" db="EMBL/GenBank/DDBJ databases">
        <title>Deciphering the structural diversity and classification of mobile tigecycline resistance gene tet(X)-bearing plasmidome among bacteria.</title>
        <authorList>
            <person name="Li R."/>
            <person name="Lu X."/>
            <person name="Peng K."/>
            <person name="Liu Z."/>
            <person name="Li Y."/>
            <person name="Liu Y."/>
            <person name="Xiao X."/>
            <person name="Wang Z."/>
        </authorList>
    </citation>
    <scope>NUCLEOTIDE SEQUENCE</scope>
    <source>
        <strain evidence="2">RT18-1</strain>
        <plasmid evidence="2">pRT18-1_294k_tetX</plasmid>
    </source>
</reference>
<dbReference type="GO" id="GO:0003677">
    <property type="term" value="F:DNA binding"/>
    <property type="evidence" value="ECO:0007669"/>
    <property type="project" value="InterPro"/>
</dbReference>
<evidence type="ECO:0000313" key="2">
    <source>
        <dbReference type="EMBL" id="QIZ19333.1"/>
    </source>
</evidence>
<gene>
    <name evidence="2" type="ORF">pRT18-1_294k_tetX_00238</name>
</gene>
<dbReference type="AlphaFoldDB" id="A0A6H1PYV7"/>
<organism evidence="2">
    <name type="scientific">Escherichia coli</name>
    <dbReference type="NCBI Taxonomy" id="562"/>
    <lineage>
        <taxon>Bacteria</taxon>
        <taxon>Pseudomonadati</taxon>
        <taxon>Pseudomonadota</taxon>
        <taxon>Gammaproteobacteria</taxon>
        <taxon>Enterobacterales</taxon>
        <taxon>Enterobacteriaceae</taxon>
        <taxon>Escherichia</taxon>
    </lineage>
</organism>
<dbReference type="GO" id="GO:0006313">
    <property type="term" value="P:DNA transposition"/>
    <property type="evidence" value="ECO:0007669"/>
    <property type="project" value="InterPro"/>
</dbReference>
<geneLocation type="plasmid" evidence="2">
    <name>pRT18-1_294k_tetX</name>
</geneLocation>
<name>A0A6H1PYV7_ECOLX</name>